<name>A0ABV0QWT8_9TELE</name>
<evidence type="ECO:0000256" key="1">
    <source>
        <dbReference type="SAM" id="MobiDB-lite"/>
    </source>
</evidence>
<feature type="non-terminal residue" evidence="2">
    <location>
        <position position="1"/>
    </location>
</feature>
<organism evidence="2 3">
    <name type="scientific">Xenoophorus captivus</name>
    <dbReference type="NCBI Taxonomy" id="1517983"/>
    <lineage>
        <taxon>Eukaryota</taxon>
        <taxon>Metazoa</taxon>
        <taxon>Chordata</taxon>
        <taxon>Craniata</taxon>
        <taxon>Vertebrata</taxon>
        <taxon>Euteleostomi</taxon>
        <taxon>Actinopterygii</taxon>
        <taxon>Neopterygii</taxon>
        <taxon>Teleostei</taxon>
        <taxon>Neoteleostei</taxon>
        <taxon>Acanthomorphata</taxon>
        <taxon>Ovalentaria</taxon>
        <taxon>Atherinomorphae</taxon>
        <taxon>Cyprinodontiformes</taxon>
        <taxon>Goodeidae</taxon>
        <taxon>Xenoophorus</taxon>
    </lineage>
</organism>
<feature type="compositionally biased region" description="Basic and acidic residues" evidence="1">
    <location>
        <begin position="48"/>
        <end position="57"/>
    </location>
</feature>
<dbReference type="EMBL" id="JAHRIN010025579">
    <property type="protein sequence ID" value="MEQ2199947.1"/>
    <property type="molecule type" value="Genomic_DNA"/>
</dbReference>
<accession>A0ABV0QWT8</accession>
<dbReference type="PANTHER" id="PTHR31781:SF1">
    <property type="entry name" value="PROTEIN UNC-80 HOMOLOG"/>
    <property type="match status" value="1"/>
</dbReference>
<dbReference type="Proteomes" id="UP001434883">
    <property type="component" value="Unassembled WGS sequence"/>
</dbReference>
<evidence type="ECO:0000313" key="3">
    <source>
        <dbReference type="Proteomes" id="UP001434883"/>
    </source>
</evidence>
<sequence length="119" mass="13504">DMSLKCNEEGKSLSTETFAKVSLTNLRRQAVPDLSSDLGMNIFKKVSNRREDRERKGSIPFHHTGKKRQRRMGVPFLLHDDHLDVSPTRSTFSFGSFPGLGDERRALDRGGWQATIMGR</sequence>
<protein>
    <submittedName>
        <fullName evidence="2">Protein unc-80</fullName>
    </submittedName>
</protein>
<feature type="region of interest" description="Disordered" evidence="1">
    <location>
        <begin position="47"/>
        <end position="73"/>
    </location>
</feature>
<comment type="caution">
    <text evidence="2">The sequence shown here is derived from an EMBL/GenBank/DDBJ whole genome shotgun (WGS) entry which is preliminary data.</text>
</comment>
<reference evidence="2 3" key="1">
    <citation type="submission" date="2021-06" db="EMBL/GenBank/DDBJ databases">
        <authorList>
            <person name="Palmer J.M."/>
        </authorList>
    </citation>
    <scope>NUCLEOTIDE SEQUENCE [LARGE SCALE GENOMIC DNA]</scope>
    <source>
        <strain evidence="2 3">XC_2019</strain>
        <tissue evidence="2">Muscle</tissue>
    </source>
</reference>
<dbReference type="PANTHER" id="PTHR31781">
    <property type="entry name" value="UNC80"/>
    <property type="match status" value="1"/>
</dbReference>
<proteinExistence type="predicted"/>
<keyword evidence="3" id="KW-1185">Reference proteome</keyword>
<evidence type="ECO:0000313" key="2">
    <source>
        <dbReference type="EMBL" id="MEQ2199947.1"/>
    </source>
</evidence>
<gene>
    <name evidence="2" type="primary">UNC80_1</name>
    <name evidence="2" type="ORF">XENOCAPTIV_017793</name>
</gene>